<organism evidence="7 8">
    <name type="scientific">Niveomyces insectorum RCEF 264</name>
    <dbReference type="NCBI Taxonomy" id="1081102"/>
    <lineage>
        <taxon>Eukaryota</taxon>
        <taxon>Fungi</taxon>
        <taxon>Dikarya</taxon>
        <taxon>Ascomycota</taxon>
        <taxon>Pezizomycotina</taxon>
        <taxon>Sordariomycetes</taxon>
        <taxon>Hypocreomycetidae</taxon>
        <taxon>Hypocreales</taxon>
        <taxon>Cordycipitaceae</taxon>
        <taxon>Niveomyces</taxon>
    </lineage>
</organism>
<feature type="compositionally biased region" description="Pro residues" evidence="5">
    <location>
        <begin position="355"/>
        <end position="364"/>
    </location>
</feature>
<dbReference type="EMBL" id="AZHD01000004">
    <property type="protein sequence ID" value="OAA64595.1"/>
    <property type="molecule type" value="Genomic_DNA"/>
</dbReference>
<evidence type="ECO:0000256" key="1">
    <source>
        <dbReference type="ARBA" id="ARBA00004496"/>
    </source>
</evidence>
<dbReference type="GO" id="GO:0005737">
    <property type="term" value="C:cytoplasm"/>
    <property type="evidence" value="ECO:0007669"/>
    <property type="project" value="UniProtKB-SubCell"/>
</dbReference>
<accession>A0A167X6K5</accession>
<feature type="compositionally biased region" description="Low complexity" evidence="5">
    <location>
        <begin position="255"/>
        <end position="284"/>
    </location>
</feature>
<feature type="domain" description="CNH" evidence="6">
    <location>
        <begin position="39"/>
        <end position="471"/>
    </location>
</feature>
<dbReference type="Proteomes" id="UP000076874">
    <property type="component" value="Unassembled WGS sequence"/>
</dbReference>
<dbReference type="GO" id="GO:0015031">
    <property type="term" value="P:protein transport"/>
    <property type="evidence" value="ECO:0007669"/>
    <property type="project" value="UniProtKB-KW"/>
</dbReference>
<evidence type="ECO:0000256" key="2">
    <source>
        <dbReference type="ARBA" id="ARBA00022448"/>
    </source>
</evidence>
<dbReference type="PROSITE" id="PS50219">
    <property type="entry name" value="CNH"/>
    <property type="match status" value="1"/>
</dbReference>
<dbReference type="PANTHER" id="PTHR12894">
    <property type="entry name" value="CNH DOMAIN CONTAINING"/>
    <property type="match status" value="1"/>
</dbReference>
<keyword evidence="4" id="KW-0653">Protein transport</keyword>
<feature type="region of interest" description="Disordered" evidence="5">
    <location>
        <begin position="530"/>
        <end position="564"/>
    </location>
</feature>
<feature type="compositionally biased region" description="Low complexity" evidence="5">
    <location>
        <begin position="311"/>
        <end position="354"/>
    </location>
</feature>
<dbReference type="OrthoDB" id="5325112at2759"/>
<evidence type="ECO:0000256" key="3">
    <source>
        <dbReference type="ARBA" id="ARBA00022490"/>
    </source>
</evidence>
<evidence type="ECO:0000313" key="7">
    <source>
        <dbReference type="EMBL" id="OAA64595.1"/>
    </source>
</evidence>
<evidence type="ECO:0000259" key="6">
    <source>
        <dbReference type="PROSITE" id="PS50219"/>
    </source>
</evidence>
<dbReference type="STRING" id="1081102.A0A167X6K5"/>
<dbReference type="AlphaFoldDB" id="A0A167X6K5"/>
<sequence length="1236" mass="133916">MASGAGDGGEAVVALESGPFVLRPLLESVPLSADGSEKDIKINCVDYYDGNLYVGTSASELLHFVQIPPDPADPTATSTFILASRLSPPFSEAANAPGPARPGVQQIVLLPPVGKACVLCNWTVTFYSLPELTPVFREVKNCNWIGGVDLNEDIATAPSPRVTVLLSLHRRLQVVRLGDEARAIRNIEFAASVLSARRDAIACVADARSYALVHVEHQLKIPLMNISSLDRPPPGHVAGQVQNLQTSARADDVGLSRSSSSAQPRTSSQLSSAAQSSHSRSTSLGSFMSGSTRGTEKSSSPSRGSSDEDAAAAATARDATSASSTVVSRSSAAKVDEPGQQSSSQGATGSSSAAQPPPPPPKPAAPSLRPLIASPTPDEFLLVTGTGPSDPGIGVFVNLDGDPTRPTLEFERYPSAIVVDGGFADLSSSRPSPGGAGSPDEEAEDGYVLASMSKTFPEGDHYGLEIQRWDVNMGEEEGPRFWLEPPGKGDGSPVGVRPLLGNQEAIVREVVDKLAQRRFLFSRYSGEEEKGNEKTFQTKSTKQQKGKADEQKSRDKPADFEQTDAERNKAEVVFATRLAKTMGRIAVWSGDRIWWAMRNPLALQLEAGLQKDSSGAKVAPETADDRQQLFSVLRSFRGRDARNESEFVTFSYIRQRAGVLLLVSLLHPSSEAAPFADAELEALVDVLLDSALDPRVVLALLPELRHEIIQSERGIWIFGGVKDTVEPYLSADDQSCDADGSLASLKPQVLHFLRRFLLAWRRKKGFGSVADESDVFHTVDAALLSVLLELDRNTPRGVSVVKPNSVRADLNDLVDKGVDCFDRAVALLEAHHRLFVLSRLYQSRKMASHVLATWKRIVEGERDDGGEMVDGDQRIREYLAKISNQALVQEYGLWLAHRNPRLGVQIFADDKARVPQFDPTQVVPLLRREAPGAVKYYLEYLVFAKGYAAYVDELIAYYLDVVTGDLRSSAAARATIAAAYEAYRALRAPKPSFHQFLADNAAPGDEVWQSRLRLLELLGGPYPYDVGAIRARLADALPPDEPAERLLVPETIILNGREHRHEDALRLLVHGLGDYDTAVQYCLRGGAILYNTARGSRGAADGGGGGSGDGNSGNDKALPRRRESLPPTVEVQATLFRTLLVEFLALEDVSDRVEQTGALLGRYAGWFDVLDVLELLPDSWAVEITAGFLAHALRELVRDRNQSTVARALSGAENLRVHDELITTTNEKGPQIEAEH</sequence>
<feature type="compositionally biased region" description="Low complexity" evidence="5">
    <location>
        <begin position="534"/>
        <end position="543"/>
    </location>
</feature>
<name>A0A167X6K5_9HYPO</name>
<dbReference type="GO" id="GO:0016020">
    <property type="term" value="C:membrane"/>
    <property type="evidence" value="ECO:0007669"/>
    <property type="project" value="TreeGrafter"/>
</dbReference>
<evidence type="ECO:0000256" key="5">
    <source>
        <dbReference type="SAM" id="MobiDB-lite"/>
    </source>
</evidence>
<evidence type="ECO:0000256" key="4">
    <source>
        <dbReference type="ARBA" id="ARBA00022927"/>
    </source>
</evidence>
<feature type="compositionally biased region" description="Basic and acidic residues" evidence="5">
    <location>
        <begin position="546"/>
        <end position="564"/>
    </location>
</feature>
<feature type="region of interest" description="Disordered" evidence="5">
    <location>
        <begin position="249"/>
        <end position="391"/>
    </location>
</feature>
<comment type="caution">
    <text evidence="7">The sequence shown here is derived from an EMBL/GenBank/DDBJ whole genome shotgun (WGS) entry which is preliminary data.</text>
</comment>
<dbReference type="GO" id="GO:0034058">
    <property type="term" value="P:endosomal vesicle fusion"/>
    <property type="evidence" value="ECO:0007669"/>
    <property type="project" value="TreeGrafter"/>
</dbReference>
<dbReference type="InterPro" id="IPR001180">
    <property type="entry name" value="CNH_dom"/>
</dbReference>
<gene>
    <name evidence="7" type="ORF">SPI_03242</name>
</gene>
<dbReference type="GO" id="GO:0006914">
    <property type="term" value="P:autophagy"/>
    <property type="evidence" value="ECO:0007669"/>
    <property type="project" value="TreeGrafter"/>
</dbReference>
<comment type="subcellular location">
    <subcellularLocation>
        <location evidence="1">Cytoplasm</location>
    </subcellularLocation>
</comment>
<protein>
    <submittedName>
        <fullName evidence="7">Tgf beta receptor associated protein</fullName>
    </submittedName>
</protein>
<feature type="region of interest" description="Disordered" evidence="5">
    <location>
        <begin position="1099"/>
        <end position="1124"/>
    </location>
</feature>
<keyword evidence="2" id="KW-0813">Transport</keyword>
<feature type="region of interest" description="Disordered" evidence="5">
    <location>
        <begin position="424"/>
        <end position="445"/>
    </location>
</feature>
<dbReference type="PANTHER" id="PTHR12894:SF27">
    <property type="entry name" value="TRANSFORMING GROWTH FACTOR-BETA RECEPTOR-ASSOCIATED PROTEIN 1"/>
    <property type="match status" value="1"/>
</dbReference>
<keyword evidence="3" id="KW-0963">Cytoplasm</keyword>
<keyword evidence="8" id="KW-1185">Reference proteome</keyword>
<reference evidence="7 8" key="1">
    <citation type="journal article" date="2016" name="Genome Biol. Evol.">
        <title>Divergent and convergent evolution of fungal pathogenicity.</title>
        <authorList>
            <person name="Shang Y."/>
            <person name="Xiao G."/>
            <person name="Zheng P."/>
            <person name="Cen K."/>
            <person name="Zhan S."/>
            <person name="Wang C."/>
        </authorList>
    </citation>
    <scope>NUCLEOTIDE SEQUENCE [LARGE SCALE GENOMIC DNA]</scope>
    <source>
        <strain evidence="7 8">RCEF 264</strain>
    </source>
</reference>
<feature type="compositionally biased region" description="Gly residues" evidence="5">
    <location>
        <begin position="1100"/>
        <end position="1111"/>
    </location>
</feature>
<proteinExistence type="predicted"/>
<evidence type="ECO:0000313" key="8">
    <source>
        <dbReference type="Proteomes" id="UP000076874"/>
    </source>
</evidence>
<keyword evidence="7" id="KW-0675">Receptor</keyword>
<dbReference type="InterPro" id="IPR032914">
    <property type="entry name" value="Vam6/VPS39/TRAP1"/>
</dbReference>